<dbReference type="PANTHER" id="PTHR12918:SF1">
    <property type="entry name" value="CYSTEINE DIOXYGENASE TYPE 1"/>
    <property type="match status" value="1"/>
</dbReference>
<dbReference type="EMBL" id="CP040428">
    <property type="protein sequence ID" value="QCT19757.1"/>
    <property type="molecule type" value="Genomic_DNA"/>
</dbReference>
<evidence type="ECO:0000256" key="3">
    <source>
        <dbReference type="ARBA" id="ARBA00022964"/>
    </source>
</evidence>
<comment type="similarity">
    <text evidence="1">Belongs to the cysteine dioxygenase family.</text>
</comment>
<dbReference type="InterPro" id="IPR011051">
    <property type="entry name" value="RmlC_Cupin_sf"/>
</dbReference>
<accession>A0A4V1G7I4</accession>
<gene>
    <name evidence="7" type="ORF">FEM41_08875</name>
</gene>
<dbReference type="GO" id="GO:0008198">
    <property type="term" value="F:ferrous iron binding"/>
    <property type="evidence" value="ECO:0007669"/>
    <property type="project" value="TreeGrafter"/>
</dbReference>
<proteinExistence type="inferred from homology"/>
<evidence type="ECO:0000256" key="5">
    <source>
        <dbReference type="ARBA" id="ARBA00023004"/>
    </source>
</evidence>
<protein>
    <submittedName>
        <fullName evidence="7">Cysteine dioxygenase</fullName>
    </submittedName>
</protein>
<feature type="binding site" evidence="6">
    <location>
        <position position="142"/>
    </location>
    <ligand>
        <name>Fe cation</name>
        <dbReference type="ChEBI" id="CHEBI:24875"/>
        <note>catalytic</note>
    </ligand>
</feature>
<feature type="binding site" evidence="6">
    <location>
        <position position="91"/>
    </location>
    <ligand>
        <name>Fe cation</name>
        <dbReference type="ChEBI" id="CHEBI:24875"/>
        <note>catalytic</note>
    </ligand>
</feature>
<keyword evidence="3 7" id="KW-0223">Dioxygenase</keyword>
<keyword evidence="4" id="KW-0560">Oxidoreductase</keyword>
<dbReference type="KEGG" id="izh:FEM41_08875"/>
<evidence type="ECO:0000256" key="4">
    <source>
        <dbReference type="ARBA" id="ARBA00023002"/>
    </source>
</evidence>
<dbReference type="PANTHER" id="PTHR12918">
    <property type="entry name" value="CYSTEINE DIOXYGENASE"/>
    <property type="match status" value="1"/>
</dbReference>
<keyword evidence="5 6" id="KW-0408">Iron</keyword>
<reference evidence="7 8" key="1">
    <citation type="submission" date="2019-05" db="EMBL/GenBank/DDBJ databases">
        <title>Complete genome sequence of Izhakiella calystegiae KSNA2, an endophyte isolated from beach morning glory (Calystegia soldanella).</title>
        <authorList>
            <person name="Jiang L."/>
            <person name="Jeong J.C."/>
            <person name="Kim C.Y."/>
            <person name="Kim D.H."/>
            <person name="Kim S.W."/>
            <person name="Lee j."/>
        </authorList>
    </citation>
    <scope>NUCLEOTIDE SEQUENCE [LARGE SCALE GENOMIC DNA]</scope>
    <source>
        <strain evidence="7 8">KSNA2</strain>
    </source>
</reference>
<dbReference type="InterPro" id="IPR010300">
    <property type="entry name" value="CDO_1"/>
</dbReference>
<dbReference type="Gene3D" id="2.60.120.10">
    <property type="entry name" value="Jelly Rolls"/>
    <property type="match status" value="1"/>
</dbReference>
<dbReference type="OrthoDB" id="7059163at2"/>
<name>A0A4V1G7I4_9ENTR</name>
<evidence type="ECO:0000256" key="1">
    <source>
        <dbReference type="ARBA" id="ARBA00006622"/>
    </source>
</evidence>
<dbReference type="CDD" id="cd10548">
    <property type="entry name" value="cupin_CDO"/>
    <property type="match status" value="1"/>
</dbReference>
<dbReference type="RefSeq" id="WP_138095634.1">
    <property type="nucleotide sequence ID" value="NZ_CP040428.1"/>
</dbReference>
<dbReference type="SUPFAM" id="SSF51182">
    <property type="entry name" value="RmlC-like cupins"/>
    <property type="match status" value="1"/>
</dbReference>
<organism evidence="7 8">
    <name type="scientific">Jejubacter calystegiae</name>
    <dbReference type="NCBI Taxonomy" id="2579935"/>
    <lineage>
        <taxon>Bacteria</taxon>
        <taxon>Pseudomonadati</taxon>
        <taxon>Pseudomonadota</taxon>
        <taxon>Gammaproteobacteria</taxon>
        <taxon>Enterobacterales</taxon>
        <taxon>Enterobacteriaceae</taxon>
        <taxon>Jejubacter</taxon>
    </lineage>
</organism>
<evidence type="ECO:0000256" key="6">
    <source>
        <dbReference type="PIRSR" id="PIRSR610300-51"/>
    </source>
</evidence>
<dbReference type="Proteomes" id="UP000302163">
    <property type="component" value="Chromosome"/>
</dbReference>
<keyword evidence="8" id="KW-1185">Reference proteome</keyword>
<evidence type="ECO:0000313" key="8">
    <source>
        <dbReference type="Proteomes" id="UP000302163"/>
    </source>
</evidence>
<keyword evidence="2 6" id="KW-0479">Metal-binding</keyword>
<dbReference type="InterPro" id="IPR014710">
    <property type="entry name" value="RmlC-like_jellyroll"/>
</dbReference>
<dbReference type="Pfam" id="PF05995">
    <property type="entry name" value="CDO_I"/>
    <property type="match status" value="1"/>
</dbReference>
<dbReference type="GO" id="GO:0016702">
    <property type="term" value="F:oxidoreductase activity, acting on single donors with incorporation of molecular oxygen, incorporation of two atoms of oxygen"/>
    <property type="evidence" value="ECO:0007669"/>
    <property type="project" value="InterPro"/>
</dbReference>
<dbReference type="AlphaFoldDB" id="A0A4V1G7I4"/>
<evidence type="ECO:0000256" key="2">
    <source>
        <dbReference type="ARBA" id="ARBA00022723"/>
    </source>
</evidence>
<evidence type="ECO:0000313" key="7">
    <source>
        <dbReference type="EMBL" id="QCT19757.1"/>
    </source>
</evidence>
<feature type="binding site" evidence="6">
    <location>
        <position position="89"/>
    </location>
    <ligand>
        <name>Fe cation</name>
        <dbReference type="ChEBI" id="CHEBI:24875"/>
        <note>catalytic</note>
    </ligand>
</feature>
<sequence>METPPNLNRLHQFVCELTGICHQETRGQRLIHQIKPRLQALLAHDDWLSPTLARPDPQRYQQYLLYADPMGSFSLVSFVWGPGQRTPVHDHQVWGVIGMLRGAELNQPYRLDNNGTPRPHGAPQRLNRGDVVSFLPEQGDIHQVSNALDNATSVSIHVYGGDIGATERHLWLEDGTRQPFVSGYSAQQEIH</sequence>